<dbReference type="WBParaSite" id="ACRNAN_scaffold350.g19224.t1">
    <property type="protein sequence ID" value="ACRNAN_scaffold350.g19224.t1"/>
    <property type="gene ID" value="ACRNAN_scaffold350.g19224"/>
</dbReference>
<feature type="domain" description="EF-hand" evidence="3">
    <location>
        <begin position="92"/>
        <end position="127"/>
    </location>
</feature>
<dbReference type="Proteomes" id="UP000887540">
    <property type="component" value="Unplaced"/>
</dbReference>
<protein>
    <submittedName>
        <fullName evidence="5">EF-hand domain-containing protein</fullName>
    </submittedName>
</protein>
<dbReference type="GO" id="GO:0005509">
    <property type="term" value="F:calcium ion binding"/>
    <property type="evidence" value="ECO:0007669"/>
    <property type="project" value="InterPro"/>
</dbReference>
<keyword evidence="2" id="KW-0732">Signal</keyword>
<evidence type="ECO:0000259" key="3">
    <source>
        <dbReference type="PROSITE" id="PS50222"/>
    </source>
</evidence>
<reference evidence="5" key="1">
    <citation type="submission" date="2022-11" db="UniProtKB">
        <authorList>
            <consortium name="WormBaseParasite"/>
        </authorList>
    </citation>
    <scope>IDENTIFICATION</scope>
</reference>
<dbReference type="InterPro" id="IPR011992">
    <property type="entry name" value="EF-hand-dom_pair"/>
</dbReference>
<name>A0A914DR36_9BILA</name>
<organism evidence="4 5">
    <name type="scientific">Acrobeloides nanus</name>
    <dbReference type="NCBI Taxonomy" id="290746"/>
    <lineage>
        <taxon>Eukaryota</taxon>
        <taxon>Metazoa</taxon>
        <taxon>Ecdysozoa</taxon>
        <taxon>Nematoda</taxon>
        <taxon>Chromadorea</taxon>
        <taxon>Rhabditida</taxon>
        <taxon>Tylenchina</taxon>
        <taxon>Cephalobomorpha</taxon>
        <taxon>Cephaloboidea</taxon>
        <taxon>Cephalobidae</taxon>
        <taxon>Acrobeloides</taxon>
    </lineage>
</organism>
<dbReference type="InterPro" id="IPR002048">
    <property type="entry name" value="EF_hand_dom"/>
</dbReference>
<sequence length="161" mass="18009">MYSMSRPSLGLVIILAVIVIQINAECCHNCFWNFQPTRQIRVGDFNPCKGNFCGGVGSCNIFCCNCDGGCMTSNGTAPESRIEDQTENRERRNIAYPDEVFQSCDTNEDKKLSFKETVHCVEKMGKSIEELQGETSWFLTMDTNMDGFLSPSELDESLNSS</sequence>
<evidence type="ECO:0000256" key="1">
    <source>
        <dbReference type="ARBA" id="ARBA00022837"/>
    </source>
</evidence>
<evidence type="ECO:0000256" key="2">
    <source>
        <dbReference type="SAM" id="SignalP"/>
    </source>
</evidence>
<keyword evidence="1" id="KW-0106">Calcium</keyword>
<dbReference type="PROSITE" id="PS00018">
    <property type="entry name" value="EF_HAND_1"/>
    <property type="match status" value="1"/>
</dbReference>
<evidence type="ECO:0000313" key="5">
    <source>
        <dbReference type="WBParaSite" id="ACRNAN_scaffold350.g19224.t1"/>
    </source>
</evidence>
<dbReference type="Pfam" id="PF13164">
    <property type="entry name" value="Diedel"/>
    <property type="match status" value="1"/>
</dbReference>
<dbReference type="InterPro" id="IPR018247">
    <property type="entry name" value="EF_Hand_1_Ca_BS"/>
</dbReference>
<dbReference type="Gene3D" id="1.10.238.10">
    <property type="entry name" value="EF-hand"/>
    <property type="match status" value="1"/>
</dbReference>
<keyword evidence="4" id="KW-1185">Reference proteome</keyword>
<dbReference type="InterPro" id="IPR025061">
    <property type="entry name" value="Diedel"/>
</dbReference>
<dbReference type="AlphaFoldDB" id="A0A914DR36"/>
<feature type="chain" id="PRO_5037319415" evidence="2">
    <location>
        <begin position="25"/>
        <end position="161"/>
    </location>
</feature>
<evidence type="ECO:0000313" key="4">
    <source>
        <dbReference type="Proteomes" id="UP000887540"/>
    </source>
</evidence>
<feature type="signal peptide" evidence="2">
    <location>
        <begin position="1"/>
        <end position="24"/>
    </location>
</feature>
<proteinExistence type="predicted"/>
<accession>A0A914DR36</accession>
<dbReference type="SUPFAM" id="SSF47473">
    <property type="entry name" value="EF-hand"/>
    <property type="match status" value="1"/>
</dbReference>
<dbReference type="PROSITE" id="PS50222">
    <property type="entry name" value="EF_HAND_2"/>
    <property type="match status" value="1"/>
</dbReference>